<dbReference type="Gene3D" id="1.20.120.530">
    <property type="entry name" value="GntR ligand-binding domain-like"/>
    <property type="match status" value="1"/>
</dbReference>
<gene>
    <name evidence="5" type="ORF">GCM10011534_31520</name>
</gene>
<accession>A0A917WJ53</accession>
<dbReference type="CDD" id="cd07377">
    <property type="entry name" value="WHTH_GntR"/>
    <property type="match status" value="1"/>
</dbReference>
<dbReference type="Gene3D" id="1.10.10.10">
    <property type="entry name" value="Winged helix-like DNA-binding domain superfamily/Winged helix DNA-binding domain"/>
    <property type="match status" value="1"/>
</dbReference>
<comment type="caution">
    <text evidence="5">The sequence shown here is derived from an EMBL/GenBank/DDBJ whole genome shotgun (WGS) entry which is preliminary data.</text>
</comment>
<evidence type="ECO:0000256" key="2">
    <source>
        <dbReference type="ARBA" id="ARBA00023125"/>
    </source>
</evidence>
<dbReference type="PANTHER" id="PTHR43537:SF5">
    <property type="entry name" value="UXU OPERON TRANSCRIPTIONAL REGULATOR"/>
    <property type="match status" value="1"/>
</dbReference>
<dbReference type="PROSITE" id="PS50949">
    <property type="entry name" value="HTH_GNTR"/>
    <property type="match status" value="1"/>
</dbReference>
<evidence type="ECO:0000313" key="5">
    <source>
        <dbReference type="EMBL" id="GGM07264.1"/>
    </source>
</evidence>
<proteinExistence type="predicted"/>
<keyword evidence="2" id="KW-0238">DNA-binding</keyword>
<organism evidence="5 6">
    <name type="scientific">Pseudooceanicola nanhaiensis</name>
    <dbReference type="NCBI Taxonomy" id="375761"/>
    <lineage>
        <taxon>Bacteria</taxon>
        <taxon>Pseudomonadati</taxon>
        <taxon>Pseudomonadota</taxon>
        <taxon>Alphaproteobacteria</taxon>
        <taxon>Rhodobacterales</taxon>
        <taxon>Paracoccaceae</taxon>
        <taxon>Pseudooceanicola</taxon>
    </lineage>
</organism>
<dbReference type="PANTHER" id="PTHR43537">
    <property type="entry name" value="TRANSCRIPTIONAL REGULATOR, GNTR FAMILY"/>
    <property type="match status" value="1"/>
</dbReference>
<feature type="domain" description="HTH gntR-type" evidence="4">
    <location>
        <begin position="6"/>
        <end position="73"/>
    </location>
</feature>
<dbReference type="EMBL" id="BMLF01000002">
    <property type="protein sequence ID" value="GGM07264.1"/>
    <property type="molecule type" value="Genomic_DNA"/>
</dbReference>
<dbReference type="InterPro" id="IPR000524">
    <property type="entry name" value="Tscrpt_reg_HTH_GntR"/>
</dbReference>
<keyword evidence="3" id="KW-0804">Transcription</keyword>
<dbReference type="InterPro" id="IPR011711">
    <property type="entry name" value="GntR_C"/>
</dbReference>
<dbReference type="GO" id="GO:0003677">
    <property type="term" value="F:DNA binding"/>
    <property type="evidence" value="ECO:0007669"/>
    <property type="project" value="UniProtKB-KW"/>
</dbReference>
<dbReference type="SMART" id="SM00345">
    <property type="entry name" value="HTH_GNTR"/>
    <property type="match status" value="1"/>
</dbReference>
<dbReference type="GO" id="GO:0003700">
    <property type="term" value="F:DNA-binding transcription factor activity"/>
    <property type="evidence" value="ECO:0007669"/>
    <property type="project" value="InterPro"/>
</dbReference>
<dbReference type="RefSeq" id="WP_036539190.1">
    <property type="nucleotide sequence ID" value="NZ_BMLF01000002.1"/>
</dbReference>
<dbReference type="InterPro" id="IPR036390">
    <property type="entry name" value="WH_DNA-bd_sf"/>
</dbReference>
<dbReference type="PRINTS" id="PR00035">
    <property type="entry name" value="HTHGNTR"/>
</dbReference>
<dbReference type="InterPro" id="IPR036388">
    <property type="entry name" value="WH-like_DNA-bd_sf"/>
</dbReference>
<evidence type="ECO:0000313" key="6">
    <source>
        <dbReference type="Proteomes" id="UP000649829"/>
    </source>
</evidence>
<keyword evidence="6" id="KW-1185">Reference proteome</keyword>
<dbReference type="InterPro" id="IPR008920">
    <property type="entry name" value="TF_FadR/GntR_C"/>
</dbReference>
<dbReference type="SUPFAM" id="SSF48008">
    <property type="entry name" value="GntR ligand-binding domain-like"/>
    <property type="match status" value="1"/>
</dbReference>
<reference evidence="5" key="2">
    <citation type="submission" date="2020-09" db="EMBL/GenBank/DDBJ databases">
        <authorList>
            <person name="Sun Q."/>
            <person name="Zhou Y."/>
        </authorList>
    </citation>
    <scope>NUCLEOTIDE SEQUENCE</scope>
    <source>
        <strain evidence="5">CGMCC 1.6293</strain>
    </source>
</reference>
<evidence type="ECO:0000256" key="3">
    <source>
        <dbReference type="ARBA" id="ARBA00023163"/>
    </source>
</evidence>
<evidence type="ECO:0000259" key="4">
    <source>
        <dbReference type="PROSITE" id="PS50949"/>
    </source>
</evidence>
<dbReference type="AlphaFoldDB" id="A0A917WJ53"/>
<protein>
    <submittedName>
        <fullName evidence="5">GntR family transcriptional regulator</fullName>
    </submittedName>
</protein>
<dbReference type="Pfam" id="PF07729">
    <property type="entry name" value="FCD"/>
    <property type="match status" value="1"/>
</dbReference>
<dbReference type="SUPFAM" id="SSF46785">
    <property type="entry name" value="Winged helix' DNA-binding domain"/>
    <property type="match status" value="1"/>
</dbReference>
<keyword evidence="1" id="KW-0805">Transcription regulation</keyword>
<dbReference type="Proteomes" id="UP000649829">
    <property type="component" value="Unassembled WGS sequence"/>
</dbReference>
<dbReference type="Pfam" id="PF00392">
    <property type="entry name" value="GntR"/>
    <property type="match status" value="1"/>
</dbReference>
<name>A0A917WJ53_9RHOB</name>
<reference evidence="5" key="1">
    <citation type="journal article" date="2014" name="Int. J. Syst. Evol. Microbiol.">
        <title>Complete genome sequence of Corynebacterium casei LMG S-19264T (=DSM 44701T), isolated from a smear-ripened cheese.</title>
        <authorList>
            <consortium name="US DOE Joint Genome Institute (JGI-PGF)"/>
            <person name="Walter F."/>
            <person name="Albersmeier A."/>
            <person name="Kalinowski J."/>
            <person name="Ruckert C."/>
        </authorList>
    </citation>
    <scope>NUCLEOTIDE SEQUENCE</scope>
    <source>
        <strain evidence="5">CGMCC 1.6293</strain>
    </source>
</reference>
<sequence>MAEDARDRLARLHGEMRERICLMDWAPGTRLSEEGIAAEYGVSRTPIRRVLARLEDEGLVQSLHGIGTMVTDPGAEELAQTYALREELAELVGRLSPVEVGAAQRAEMAGFRAQGEALAQAPEARSFARLNMAYFAFGLSLTGNAVLREVAERLYYRTARVWLRQIAALDLAEECAVFLAELRETERALSAGDAMAAALVRRAHISMSVRRLMAAGAAGRAVD</sequence>
<evidence type="ECO:0000256" key="1">
    <source>
        <dbReference type="ARBA" id="ARBA00023015"/>
    </source>
</evidence>